<organism evidence="3 4">
    <name type="scientific">Trema orientale</name>
    <name type="common">Charcoal tree</name>
    <name type="synonym">Celtis orientalis</name>
    <dbReference type="NCBI Taxonomy" id="63057"/>
    <lineage>
        <taxon>Eukaryota</taxon>
        <taxon>Viridiplantae</taxon>
        <taxon>Streptophyta</taxon>
        <taxon>Embryophyta</taxon>
        <taxon>Tracheophyta</taxon>
        <taxon>Spermatophyta</taxon>
        <taxon>Magnoliopsida</taxon>
        <taxon>eudicotyledons</taxon>
        <taxon>Gunneridae</taxon>
        <taxon>Pentapetalae</taxon>
        <taxon>rosids</taxon>
        <taxon>fabids</taxon>
        <taxon>Rosales</taxon>
        <taxon>Cannabaceae</taxon>
        <taxon>Trema</taxon>
    </lineage>
</organism>
<proteinExistence type="predicted"/>
<dbReference type="AlphaFoldDB" id="A0A2P5FRI0"/>
<dbReference type="PANTHER" id="PTHR13129">
    <property type="entry name" value="VPRBP PROTEIN-RELATED"/>
    <property type="match status" value="1"/>
</dbReference>
<evidence type="ECO:0000256" key="1">
    <source>
        <dbReference type="ARBA" id="ARBA00004123"/>
    </source>
</evidence>
<comment type="subcellular location">
    <subcellularLocation>
        <location evidence="1">Nucleus</location>
    </subcellularLocation>
</comment>
<evidence type="ECO:0000313" key="3">
    <source>
        <dbReference type="EMBL" id="POO00415.1"/>
    </source>
</evidence>
<keyword evidence="2" id="KW-0539">Nucleus</keyword>
<dbReference type="EMBL" id="JXTC01000013">
    <property type="protein sequence ID" value="POO00415.1"/>
    <property type="molecule type" value="Genomic_DNA"/>
</dbReference>
<dbReference type="InterPro" id="IPR033270">
    <property type="entry name" value="VPRBP/DCAF1"/>
</dbReference>
<dbReference type="GO" id="GO:0016567">
    <property type="term" value="P:protein ubiquitination"/>
    <property type="evidence" value="ECO:0007669"/>
    <property type="project" value="InterPro"/>
</dbReference>
<gene>
    <name evidence="3" type="ORF">TorRG33x02_038280</name>
</gene>
<dbReference type="InterPro" id="IPR015943">
    <property type="entry name" value="WD40/YVTN_repeat-like_dom_sf"/>
</dbReference>
<reference evidence="4" key="1">
    <citation type="submission" date="2016-06" db="EMBL/GenBank/DDBJ databases">
        <title>Parallel loss of symbiosis genes in relatives of nitrogen-fixing non-legume Parasponia.</title>
        <authorList>
            <person name="Van Velzen R."/>
            <person name="Holmer R."/>
            <person name="Bu F."/>
            <person name="Rutten L."/>
            <person name="Van Zeijl A."/>
            <person name="Liu W."/>
            <person name="Santuari L."/>
            <person name="Cao Q."/>
            <person name="Sharma T."/>
            <person name="Shen D."/>
            <person name="Roswanjaya Y."/>
            <person name="Wardhani T."/>
            <person name="Kalhor M.S."/>
            <person name="Jansen J."/>
            <person name="Van den Hoogen J."/>
            <person name="Gungor B."/>
            <person name="Hartog M."/>
            <person name="Hontelez J."/>
            <person name="Verver J."/>
            <person name="Yang W.-C."/>
            <person name="Schijlen E."/>
            <person name="Repin R."/>
            <person name="Schilthuizen M."/>
            <person name="Schranz E."/>
            <person name="Heidstra R."/>
            <person name="Miyata K."/>
            <person name="Fedorova E."/>
            <person name="Kohlen W."/>
            <person name="Bisseling T."/>
            <person name="Smit S."/>
            <person name="Geurts R."/>
        </authorList>
    </citation>
    <scope>NUCLEOTIDE SEQUENCE [LARGE SCALE GENOMIC DNA]</scope>
    <source>
        <strain evidence="4">cv. RG33-2</strain>
    </source>
</reference>
<dbReference type="OrthoDB" id="27563at2759"/>
<accession>A0A2P5FRI0</accession>
<name>A0A2P5FRI0_TREOI</name>
<dbReference type="GO" id="GO:0005634">
    <property type="term" value="C:nucleus"/>
    <property type="evidence" value="ECO:0007669"/>
    <property type="project" value="UniProtKB-SubCell"/>
</dbReference>
<evidence type="ECO:0000313" key="4">
    <source>
        <dbReference type="Proteomes" id="UP000237000"/>
    </source>
</evidence>
<dbReference type="PANTHER" id="PTHR13129:SF4">
    <property type="entry name" value="DDB1- AND CUL4-ASSOCIATED FACTOR 1"/>
    <property type="match status" value="1"/>
</dbReference>
<dbReference type="Proteomes" id="UP000237000">
    <property type="component" value="Unassembled WGS sequence"/>
</dbReference>
<dbReference type="GO" id="GO:0080008">
    <property type="term" value="C:Cul4-RING E3 ubiquitin ligase complex"/>
    <property type="evidence" value="ECO:0007669"/>
    <property type="project" value="TreeGrafter"/>
</dbReference>
<keyword evidence="4" id="KW-1185">Reference proteome</keyword>
<evidence type="ECO:0000256" key="2">
    <source>
        <dbReference type="ARBA" id="ARBA00023242"/>
    </source>
</evidence>
<dbReference type="Gene3D" id="2.130.10.10">
    <property type="entry name" value="YVTN repeat-like/Quinoprotein amine dehydrogenase"/>
    <property type="match status" value="1"/>
</dbReference>
<comment type="caution">
    <text evidence="3">The sequence shown here is derived from an EMBL/GenBank/DDBJ whole genome shotgun (WGS) entry which is preliminary data.</text>
</comment>
<sequence>VILNSEVWDLRKLRLLCSVPSLDQATITFNARGDVIYAILRRNLVDVMSSFHTCRVKHALFNAFRTTPRLPQSLLIVVSLTLRRSPLIHFLG</sequence>
<feature type="non-terminal residue" evidence="3">
    <location>
        <position position="1"/>
    </location>
</feature>
<protein>
    <submittedName>
        <fullName evidence="3">Uncharacterized protein</fullName>
    </submittedName>
</protein>
<dbReference type="InParanoid" id="A0A2P5FRI0"/>
<dbReference type="STRING" id="63057.A0A2P5FRI0"/>